<evidence type="ECO:0000256" key="1">
    <source>
        <dbReference type="SAM" id="SignalP"/>
    </source>
</evidence>
<evidence type="ECO:0000313" key="4">
    <source>
        <dbReference type="WBParaSite" id="ACRNAN_scaffold5152.g30624.t1"/>
    </source>
</evidence>
<dbReference type="SUPFAM" id="SSF53474">
    <property type="entry name" value="alpha/beta-Hydrolases"/>
    <property type="match status" value="2"/>
</dbReference>
<protein>
    <submittedName>
        <fullName evidence="4">Fungal lipase-like domain-containing protein</fullName>
    </submittedName>
</protein>
<dbReference type="InterPro" id="IPR029058">
    <property type="entry name" value="AB_hydrolase_fold"/>
</dbReference>
<feature type="signal peptide" evidence="1">
    <location>
        <begin position="1"/>
        <end position="15"/>
    </location>
</feature>
<feature type="domain" description="Fungal lipase-type" evidence="2">
    <location>
        <begin position="328"/>
        <end position="462"/>
    </location>
</feature>
<evidence type="ECO:0000259" key="2">
    <source>
        <dbReference type="Pfam" id="PF01764"/>
    </source>
</evidence>
<keyword evidence="1" id="KW-0732">Signal</keyword>
<dbReference type="PANTHER" id="PTHR45908">
    <property type="entry name" value="PROTEIN CBG11750-RELATED"/>
    <property type="match status" value="1"/>
</dbReference>
<dbReference type="AlphaFoldDB" id="A0A914E3D0"/>
<organism evidence="3 4">
    <name type="scientific">Acrobeloides nanus</name>
    <dbReference type="NCBI Taxonomy" id="290746"/>
    <lineage>
        <taxon>Eukaryota</taxon>
        <taxon>Metazoa</taxon>
        <taxon>Ecdysozoa</taxon>
        <taxon>Nematoda</taxon>
        <taxon>Chromadorea</taxon>
        <taxon>Rhabditida</taxon>
        <taxon>Tylenchina</taxon>
        <taxon>Cephalobomorpha</taxon>
        <taxon>Cephaloboidea</taxon>
        <taxon>Cephalobidae</taxon>
        <taxon>Acrobeloides</taxon>
    </lineage>
</organism>
<dbReference type="CDD" id="cd00741">
    <property type="entry name" value="Lipase"/>
    <property type="match status" value="1"/>
</dbReference>
<dbReference type="GO" id="GO:0006629">
    <property type="term" value="P:lipid metabolic process"/>
    <property type="evidence" value="ECO:0007669"/>
    <property type="project" value="InterPro"/>
</dbReference>
<proteinExistence type="predicted"/>
<evidence type="ECO:0000313" key="3">
    <source>
        <dbReference type="Proteomes" id="UP000887540"/>
    </source>
</evidence>
<keyword evidence="3" id="KW-1185">Reference proteome</keyword>
<dbReference type="Proteomes" id="UP000887540">
    <property type="component" value="Unplaced"/>
</dbReference>
<sequence>MYRVIFLGLISMVCGQTYPIYNETYTKLIFNMAASAYPVYDTNPNPINACLNQSFPNATWDVRETHTVTCGYQNDNDECQMFIAVSSNISTIIIAFRGTNGASQFLDELKRGYTMSITADGKTHVNSYFYQSMLSMWGAGVSKYITKYPTYKIIITGHSLGGALASLTAYQIRNIMPNVITPDQIQLITFGEPRTAGGCKTDNTNDYYQHPQEIWYHGASTNNYNMGTSFKNCDETDGEDKNCSDSISDLCFVFQNGGVVHTHYFDVDIGTFDTGNSASLNAINTCLNKSFPNATWDKLETHTVSCGLDFQNDCRMLIAVSSSLNTVFLAFRGTMGLSQFWQELTKGYDRTPFPPTNVNVNKYFYKSAIDMWENGVYSTVNNASYQNYNFVLTGHSLGGALSSLTAYKMLYNTTIPPSQIKLVTFGEPRTGDYNYANELRQRLNYAFRVVHGSDPIPHLPWCASNSAGGCKENSDYYQHAQEIWYHGSSTSQYAMGPSYKACNITDGEDSSCSDSISDLSFIFQNGGNWHVHYFGHNIGSYGPNSCVDSAATSSLNIVLFGFSLLTLYFIRSKKL</sequence>
<name>A0A914E3D0_9BILA</name>
<dbReference type="WBParaSite" id="ACRNAN_scaffold5152.g30624.t1">
    <property type="protein sequence ID" value="ACRNAN_scaffold5152.g30624.t1"/>
    <property type="gene ID" value="ACRNAN_scaffold5152.g30624"/>
</dbReference>
<feature type="domain" description="Fungal lipase-type" evidence="2">
    <location>
        <begin position="93"/>
        <end position="195"/>
    </location>
</feature>
<accession>A0A914E3D0</accession>
<dbReference type="Pfam" id="PF01764">
    <property type="entry name" value="Lipase_3"/>
    <property type="match status" value="2"/>
</dbReference>
<dbReference type="Gene3D" id="3.40.50.1820">
    <property type="entry name" value="alpha/beta hydrolase"/>
    <property type="match status" value="2"/>
</dbReference>
<dbReference type="CDD" id="cd00519">
    <property type="entry name" value="Lipase_3"/>
    <property type="match status" value="2"/>
</dbReference>
<reference evidence="4" key="1">
    <citation type="submission" date="2022-11" db="UniProtKB">
        <authorList>
            <consortium name="WormBaseParasite"/>
        </authorList>
    </citation>
    <scope>IDENTIFICATION</scope>
</reference>
<dbReference type="InterPro" id="IPR002921">
    <property type="entry name" value="Fungal_lipase-type"/>
</dbReference>
<feature type="chain" id="PRO_5037021346" evidence="1">
    <location>
        <begin position="16"/>
        <end position="575"/>
    </location>
</feature>
<dbReference type="PANTHER" id="PTHR45908:SF6">
    <property type="entry name" value="FUNGAL LIPASE-LIKE DOMAIN-CONTAINING PROTEIN"/>
    <property type="match status" value="1"/>
</dbReference>